<organism evidence="11 12">
    <name type="scientific">Acidithiobacillus ferriphilus</name>
    <dbReference type="NCBI Taxonomy" id="1689834"/>
    <lineage>
        <taxon>Bacteria</taxon>
        <taxon>Pseudomonadati</taxon>
        <taxon>Pseudomonadota</taxon>
        <taxon>Acidithiobacillia</taxon>
        <taxon>Acidithiobacillales</taxon>
        <taxon>Acidithiobacillaceae</taxon>
        <taxon>Acidithiobacillus</taxon>
    </lineage>
</organism>
<evidence type="ECO:0000256" key="1">
    <source>
        <dbReference type="ARBA" id="ARBA00001974"/>
    </source>
</evidence>
<comment type="cofactor">
    <cofactor evidence="1">
        <name>FAD</name>
        <dbReference type="ChEBI" id="CHEBI:57692"/>
    </cofactor>
</comment>
<keyword evidence="12" id="KW-1185">Reference proteome</keyword>
<dbReference type="SMART" id="SM01353">
    <property type="entry name" value="AIF_C"/>
    <property type="match status" value="1"/>
</dbReference>
<keyword evidence="4" id="KW-0274">FAD</keyword>
<accession>A0ABU6FR44</accession>
<dbReference type="InterPro" id="IPR029324">
    <property type="entry name" value="AIF_C"/>
</dbReference>
<evidence type="ECO:0000256" key="8">
    <source>
        <dbReference type="ARBA" id="ARBA00047786"/>
    </source>
</evidence>
<sequence length="406" mass="44206">MTTYDYFDYLLVGAGPAAAAAAVAIRSKDMVGRILMLGAETETPYQRPPLSKGLWLGKDKEANLPLMSNADWTALKVDIVLGDPVTNLDPQQRTLSTSAGKTYHYHKSLLAMGGRPRQLTVPVTIQDRVFTLRTLADYRRLRTQAAEGGKVVVIGGGFLGAELAVALSQQQGLDVHYAVSGDGPLAQILPPVLLEKVSARYRAAGVQLETQKTLQEIRAEGGRLVVRFEDGHALNCDWVVYGIGMEPNRALADVADLKMALGGIAVDAQMRSSDPHIWAAGDLATYPDPVWGTPVRLEHWDNAEATGHAAGLAMAGETTSFAHQSLFYSDIYEFGFEAVGICRSSMECRTALSPDGAQAVIYYLQDRRVRGVLLWNVWKKADAARALIAARTEVRQASWKGPLQNW</sequence>
<dbReference type="RefSeq" id="WP_215861938.1">
    <property type="nucleotide sequence ID" value="NZ_JAAZUC010000097.1"/>
</dbReference>
<dbReference type="EMBL" id="JAQGFR010000213">
    <property type="protein sequence ID" value="MEB8514520.1"/>
    <property type="molecule type" value="Genomic_DNA"/>
</dbReference>
<reference evidence="11 12" key="1">
    <citation type="submission" date="2022-11" db="EMBL/GenBank/DDBJ databases">
        <title>Comparative genomics analysis of Acidithiobacillus ferriphilus.</title>
        <authorList>
            <person name="Ma L."/>
        </authorList>
    </citation>
    <scope>NUCLEOTIDE SEQUENCE [LARGE SCALE GENOMIC DNA]</scope>
    <source>
        <strain evidence="11 12">DY15</strain>
    </source>
</reference>
<feature type="domain" description="Mitochondrial apoptosis-inducing factor C-terminal" evidence="10">
    <location>
        <begin position="310"/>
        <end position="347"/>
    </location>
</feature>
<proteinExistence type="predicted"/>
<comment type="catalytic activity">
    <reaction evidence="8">
        <text>A + NADH + H(+) = AH2 + NAD(+)</text>
        <dbReference type="Rhea" id="RHEA:11356"/>
        <dbReference type="ChEBI" id="CHEBI:13193"/>
        <dbReference type="ChEBI" id="CHEBI:15378"/>
        <dbReference type="ChEBI" id="CHEBI:17499"/>
        <dbReference type="ChEBI" id="CHEBI:57540"/>
        <dbReference type="ChEBI" id="CHEBI:57945"/>
    </reaction>
</comment>
<evidence type="ECO:0000256" key="5">
    <source>
        <dbReference type="ARBA" id="ARBA00022946"/>
    </source>
</evidence>
<dbReference type="Gene3D" id="3.50.50.60">
    <property type="entry name" value="FAD/NAD(P)-binding domain"/>
    <property type="match status" value="2"/>
</dbReference>
<keyword evidence="3" id="KW-0053">Apoptosis</keyword>
<name>A0ABU6FR44_9PROT</name>
<keyword evidence="6" id="KW-0560">Oxidoreductase</keyword>
<dbReference type="Pfam" id="PF14721">
    <property type="entry name" value="AIF_C"/>
    <property type="match status" value="1"/>
</dbReference>
<keyword evidence="7" id="KW-0520">NAD</keyword>
<evidence type="ECO:0000313" key="12">
    <source>
        <dbReference type="Proteomes" id="UP001308776"/>
    </source>
</evidence>
<dbReference type="SUPFAM" id="SSF51905">
    <property type="entry name" value="FAD/NAD(P)-binding domain"/>
    <property type="match status" value="1"/>
</dbReference>
<evidence type="ECO:0000259" key="10">
    <source>
        <dbReference type="Pfam" id="PF14721"/>
    </source>
</evidence>
<dbReference type="Pfam" id="PF07992">
    <property type="entry name" value="Pyr_redox_2"/>
    <property type="match status" value="1"/>
</dbReference>
<evidence type="ECO:0000256" key="7">
    <source>
        <dbReference type="ARBA" id="ARBA00023027"/>
    </source>
</evidence>
<dbReference type="InterPro" id="IPR050446">
    <property type="entry name" value="FAD-oxidoreductase/Apoptosis"/>
</dbReference>
<evidence type="ECO:0000256" key="4">
    <source>
        <dbReference type="ARBA" id="ARBA00022827"/>
    </source>
</evidence>
<evidence type="ECO:0000256" key="2">
    <source>
        <dbReference type="ARBA" id="ARBA00022630"/>
    </source>
</evidence>
<gene>
    <name evidence="11" type="ORF">OW717_10780</name>
</gene>
<dbReference type="PANTHER" id="PTHR43557">
    <property type="entry name" value="APOPTOSIS-INDUCING FACTOR 1"/>
    <property type="match status" value="1"/>
</dbReference>
<evidence type="ECO:0000313" key="11">
    <source>
        <dbReference type="EMBL" id="MEB8514520.1"/>
    </source>
</evidence>
<dbReference type="InterPro" id="IPR016156">
    <property type="entry name" value="FAD/NAD-linked_Rdtase_dimer_sf"/>
</dbReference>
<dbReference type="SUPFAM" id="SSF55424">
    <property type="entry name" value="FAD/NAD-linked reductases, dimerisation (C-terminal) domain"/>
    <property type="match status" value="1"/>
</dbReference>
<comment type="caution">
    <text evidence="11">The sequence shown here is derived from an EMBL/GenBank/DDBJ whole genome shotgun (WGS) entry which is preliminary data.</text>
</comment>
<protein>
    <submittedName>
        <fullName evidence="11">FAD-dependent oxidoreductase</fullName>
    </submittedName>
</protein>
<dbReference type="Proteomes" id="UP001308776">
    <property type="component" value="Unassembled WGS sequence"/>
</dbReference>
<dbReference type="InterPro" id="IPR036188">
    <property type="entry name" value="FAD/NAD-bd_sf"/>
</dbReference>
<feature type="domain" description="FAD/NAD(P)-binding" evidence="9">
    <location>
        <begin position="8"/>
        <end position="307"/>
    </location>
</feature>
<evidence type="ECO:0000259" key="9">
    <source>
        <dbReference type="Pfam" id="PF07992"/>
    </source>
</evidence>
<keyword evidence="2" id="KW-0285">Flavoprotein</keyword>
<evidence type="ECO:0000256" key="3">
    <source>
        <dbReference type="ARBA" id="ARBA00022703"/>
    </source>
</evidence>
<dbReference type="PANTHER" id="PTHR43557:SF4">
    <property type="entry name" value="APOPTOSIS-INDUCING FACTOR 1, MITOCHONDRIAL"/>
    <property type="match status" value="1"/>
</dbReference>
<dbReference type="PRINTS" id="PR00368">
    <property type="entry name" value="FADPNR"/>
</dbReference>
<evidence type="ECO:0000256" key="6">
    <source>
        <dbReference type="ARBA" id="ARBA00023002"/>
    </source>
</evidence>
<dbReference type="InterPro" id="IPR023753">
    <property type="entry name" value="FAD/NAD-binding_dom"/>
</dbReference>
<dbReference type="Gene3D" id="3.30.390.30">
    <property type="match status" value="1"/>
</dbReference>
<dbReference type="PRINTS" id="PR00411">
    <property type="entry name" value="PNDRDTASEI"/>
</dbReference>
<keyword evidence="5" id="KW-0809">Transit peptide</keyword>